<organism evidence="1">
    <name type="scientific">marine sediment metagenome</name>
    <dbReference type="NCBI Taxonomy" id="412755"/>
    <lineage>
        <taxon>unclassified sequences</taxon>
        <taxon>metagenomes</taxon>
        <taxon>ecological metagenomes</taxon>
    </lineage>
</organism>
<evidence type="ECO:0000313" key="1">
    <source>
        <dbReference type="EMBL" id="KKN35224.1"/>
    </source>
</evidence>
<gene>
    <name evidence="1" type="ORF">LCGC14_0785960</name>
</gene>
<protein>
    <submittedName>
        <fullName evidence="1">Uncharacterized protein</fullName>
    </submittedName>
</protein>
<sequence>MPGYMTAAAARALYDRAQRPRPPHVTPRLNAALIALTTEEIEAARAYAEAMVEQGAWELASRGFAEVTRLEELRDYYRNGREEGDDV</sequence>
<comment type="caution">
    <text evidence="1">The sequence shown here is derived from an EMBL/GenBank/DDBJ whole genome shotgun (WGS) entry which is preliminary data.</text>
</comment>
<proteinExistence type="predicted"/>
<dbReference type="AlphaFoldDB" id="A0A0F9PYD7"/>
<dbReference type="EMBL" id="LAZR01002054">
    <property type="protein sequence ID" value="KKN35224.1"/>
    <property type="molecule type" value="Genomic_DNA"/>
</dbReference>
<name>A0A0F9PYD7_9ZZZZ</name>
<accession>A0A0F9PYD7</accession>
<reference evidence="1" key="1">
    <citation type="journal article" date="2015" name="Nature">
        <title>Complex archaea that bridge the gap between prokaryotes and eukaryotes.</title>
        <authorList>
            <person name="Spang A."/>
            <person name="Saw J.H."/>
            <person name="Jorgensen S.L."/>
            <person name="Zaremba-Niedzwiedzka K."/>
            <person name="Martijn J."/>
            <person name="Lind A.E."/>
            <person name="van Eijk R."/>
            <person name="Schleper C."/>
            <person name="Guy L."/>
            <person name="Ettema T.J."/>
        </authorList>
    </citation>
    <scope>NUCLEOTIDE SEQUENCE</scope>
</reference>